<feature type="domain" description="ABC transporter" evidence="6">
    <location>
        <begin position="2"/>
        <end position="231"/>
    </location>
</feature>
<organism evidence="7 8">
    <name type="scientific">Sporomusa silvacetica DSM 10669</name>
    <dbReference type="NCBI Taxonomy" id="1123289"/>
    <lineage>
        <taxon>Bacteria</taxon>
        <taxon>Bacillati</taxon>
        <taxon>Bacillota</taxon>
        <taxon>Negativicutes</taxon>
        <taxon>Selenomonadales</taxon>
        <taxon>Sporomusaceae</taxon>
        <taxon>Sporomusa</taxon>
    </lineage>
</organism>
<keyword evidence="8" id="KW-1185">Reference proteome</keyword>
<sequence>MLEICNVSVNYGQSRVVNNVSFQVEPLEKMVILGRNGVGKTTLLKSIIGLLPLQNGKIILNNEDLSGLKAYERAISGVAYVPQGREIIPHLTVRENLELAALAHTKEITQRMEEVFEYFPILTEHLHRKGGVLSGGQQQQLAIGRALMSHPQALLLDEPTEGIQPNVVAEIANILIRIHRKMLIPIIIVEQNLKFARKLADRFVVMQKGEIVASGKSGELTDEIIHKYLTV</sequence>
<comment type="similarity">
    <text evidence="1">Belongs to the ABC transporter superfamily.</text>
</comment>
<evidence type="ECO:0000256" key="4">
    <source>
        <dbReference type="ARBA" id="ARBA00022840"/>
    </source>
</evidence>
<dbReference type="NCBIfam" id="TIGR03410">
    <property type="entry name" value="urea_trans_UrtE"/>
    <property type="match status" value="1"/>
</dbReference>
<dbReference type="EMBL" id="CP155573">
    <property type="protein sequence ID" value="XFO69450.1"/>
    <property type="molecule type" value="Genomic_DNA"/>
</dbReference>
<evidence type="ECO:0000313" key="7">
    <source>
        <dbReference type="EMBL" id="XFO69450.1"/>
    </source>
</evidence>
<reference evidence="7" key="1">
    <citation type="submission" date="2024-05" db="EMBL/GenBank/DDBJ databases">
        <title>Isolation and characterization of Sporomusa carbonis sp. nov., a carboxydotrophic hydrogenogen in the genus of Sporomusa isolated from a charcoal burning pile.</title>
        <authorList>
            <person name="Boeer T."/>
            <person name="Rosenbaum F."/>
            <person name="Eysell L."/>
            <person name="Mueller V."/>
            <person name="Daniel R."/>
            <person name="Poehlein A."/>
        </authorList>
    </citation>
    <scope>NUCLEOTIDE SEQUENCE [LARGE SCALE GENOMIC DNA]</scope>
    <source>
        <strain evidence="7">DSM 10669</strain>
    </source>
</reference>
<evidence type="ECO:0000256" key="3">
    <source>
        <dbReference type="ARBA" id="ARBA00022741"/>
    </source>
</evidence>
<dbReference type="PANTHER" id="PTHR43820:SF5">
    <property type="entry name" value="HIGH-AFFINITY BRANCHED-CHAIN AMINO ACID TRANSPORT ATP-BINDING PROTEIN"/>
    <property type="match status" value="1"/>
</dbReference>
<evidence type="ECO:0000259" key="6">
    <source>
        <dbReference type="PROSITE" id="PS50893"/>
    </source>
</evidence>
<dbReference type="InterPro" id="IPR017780">
    <property type="entry name" value="ABC_transptr_urea_ATP-bd_UrtE"/>
</dbReference>
<keyword evidence="5" id="KW-0029">Amino-acid transport</keyword>
<dbReference type="PANTHER" id="PTHR43820">
    <property type="entry name" value="HIGH-AFFINITY BRANCHED-CHAIN AMINO ACID TRANSPORT ATP-BINDING PROTEIN LIVF"/>
    <property type="match status" value="1"/>
</dbReference>
<dbReference type="PROSITE" id="PS50893">
    <property type="entry name" value="ABC_TRANSPORTER_2"/>
    <property type="match status" value="1"/>
</dbReference>
<dbReference type="Pfam" id="PF00005">
    <property type="entry name" value="ABC_tran"/>
    <property type="match status" value="1"/>
</dbReference>
<protein>
    <submittedName>
        <fullName evidence="7">High-affinity branched-chain amino acid transport ATP-binding protein LivF</fullName>
    </submittedName>
</protein>
<keyword evidence="3" id="KW-0547">Nucleotide-binding</keyword>
<dbReference type="InterPro" id="IPR003439">
    <property type="entry name" value="ABC_transporter-like_ATP-bd"/>
</dbReference>
<dbReference type="RefSeq" id="WP_094606560.1">
    <property type="nucleotide sequence ID" value="NZ_CP155573.1"/>
</dbReference>
<name>A0ABZ3IV53_9FIRM</name>
<dbReference type="SMART" id="SM00382">
    <property type="entry name" value="AAA"/>
    <property type="match status" value="1"/>
</dbReference>
<proteinExistence type="inferred from homology"/>
<dbReference type="Gene3D" id="3.40.50.300">
    <property type="entry name" value="P-loop containing nucleotide triphosphate hydrolases"/>
    <property type="match status" value="1"/>
</dbReference>
<dbReference type="CDD" id="cd03224">
    <property type="entry name" value="ABC_TM1139_LivF_branched"/>
    <property type="match status" value="1"/>
</dbReference>
<evidence type="ECO:0000256" key="5">
    <source>
        <dbReference type="ARBA" id="ARBA00022970"/>
    </source>
</evidence>
<evidence type="ECO:0000313" key="8">
    <source>
        <dbReference type="Proteomes" id="UP000216752"/>
    </source>
</evidence>
<dbReference type="InterPro" id="IPR003593">
    <property type="entry name" value="AAA+_ATPase"/>
</dbReference>
<evidence type="ECO:0000256" key="2">
    <source>
        <dbReference type="ARBA" id="ARBA00022448"/>
    </source>
</evidence>
<gene>
    <name evidence="7" type="primary">livF_6</name>
    <name evidence="7" type="ORF">SPSIL_056840</name>
</gene>
<evidence type="ECO:0000256" key="1">
    <source>
        <dbReference type="ARBA" id="ARBA00005417"/>
    </source>
</evidence>
<dbReference type="Proteomes" id="UP000216752">
    <property type="component" value="Chromosome"/>
</dbReference>
<keyword evidence="2" id="KW-0813">Transport</keyword>
<dbReference type="InterPro" id="IPR027417">
    <property type="entry name" value="P-loop_NTPase"/>
</dbReference>
<dbReference type="InterPro" id="IPR052156">
    <property type="entry name" value="BCAA_Transport_ATP-bd_LivF"/>
</dbReference>
<accession>A0ABZ3IV53</accession>
<dbReference type="GO" id="GO:0005524">
    <property type="term" value="F:ATP binding"/>
    <property type="evidence" value="ECO:0007669"/>
    <property type="project" value="UniProtKB-KW"/>
</dbReference>
<keyword evidence="4 7" id="KW-0067">ATP-binding</keyword>
<dbReference type="SUPFAM" id="SSF52540">
    <property type="entry name" value="P-loop containing nucleoside triphosphate hydrolases"/>
    <property type="match status" value="1"/>
</dbReference>